<organism evidence="1 2">
    <name type="scientific">Bacteroides fragilis str. 3998T(B)3</name>
    <dbReference type="NCBI Taxonomy" id="1339316"/>
    <lineage>
        <taxon>Bacteria</taxon>
        <taxon>Pseudomonadati</taxon>
        <taxon>Bacteroidota</taxon>
        <taxon>Bacteroidia</taxon>
        <taxon>Bacteroidales</taxon>
        <taxon>Bacteroidaceae</taxon>
        <taxon>Bacteroides</taxon>
    </lineage>
</organism>
<sequence>MAKIQKSNEQNMIDADNRDKYVNGRPVFNAENWEGVCRYANCYAYAMNVTTVKENIHLSPGMVSNQDTNYGQYTIEKLKRIFMEYIKADIQTGKMGNATDFIPCEENTPLGENEYRVALAFAPSPTDGNKLKDFHFYREDSDELWSHKVGESYIICRVDASGKSIDSSNPPESCNRNHEGIENYSVFVGYFKVTHN</sequence>
<dbReference type="AlphaFoldDB" id="A0A015TU23"/>
<evidence type="ECO:0000313" key="1">
    <source>
        <dbReference type="EMBL" id="EXY87929.1"/>
    </source>
</evidence>
<proteinExistence type="predicted"/>
<protein>
    <submittedName>
        <fullName evidence="1">Uncharacterized protein</fullName>
    </submittedName>
</protein>
<comment type="caution">
    <text evidence="1">The sequence shown here is derived from an EMBL/GenBank/DDBJ whole genome shotgun (WGS) entry which is preliminary data.</text>
</comment>
<dbReference type="PATRIC" id="fig|1339316.3.peg.5137"/>
<accession>A0A015TU23</accession>
<dbReference type="Proteomes" id="UP000020773">
    <property type="component" value="Unassembled WGS sequence"/>
</dbReference>
<dbReference type="RefSeq" id="WP_005803077.1">
    <property type="nucleotide sequence ID" value="NZ_JGDB01000348.1"/>
</dbReference>
<reference evidence="1 2" key="1">
    <citation type="submission" date="2014-02" db="EMBL/GenBank/DDBJ databases">
        <authorList>
            <person name="Sears C."/>
            <person name="Carroll K."/>
            <person name="Sack B.R."/>
            <person name="Qadri F."/>
            <person name="Myers L.L."/>
            <person name="Chung G.-T."/>
            <person name="Escheverria P."/>
            <person name="Fraser C.M."/>
            <person name="Sadzewicz L."/>
            <person name="Shefchek K.A."/>
            <person name="Tallon L."/>
            <person name="Das S.P."/>
            <person name="Daugherty S."/>
            <person name="Mongodin E.F."/>
        </authorList>
    </citation>
    <scope>NUCLEOTIDE SEQUENCE [LARGE SCALE GENOMIC DNA]</scope>
    <source>
        <strain evidence="2">3998T(B)3</strain>
    </source>
</reference>
<evidence type="ECO:0000313" key="2">
    <source>
        <dbReference type="Proteomes" id="UP000020773"/>
    </source>
</evidence>
<name>A0A015TU23_BACFG</name>
<dbReference type="EMBL" id="JGDB01000348">
    <property type="protein sequence ID" value="EXY87929.1"/>
    <property type="molecule type" value="Genomic_DNA"/>
</dbReference>
<gene>
    <name evidence="1" type="ORF">M125_5442</name>
</gene>